<dbReference type="AlphaFoldDB" id="A0A0F8VE40"/>
<feature type="non-terminal residue" evidence="1">
    <location>
        <position position="289"/>
    </location>
</feature>
<comment type="caution">
    <text evidence="1">The sequence shown here is derived from an EMBL/GenBank/DDBJ whole genome shotgun (WGS) entry which is preliminary data.</text>
</comment>
<gene>
    <name evidence="1" type="ORF">LCGC14_3169500</name>
</gene>
<proteinExistence type="predicted"/>
<protein>
    <submittedName>
        <fullName evidence="1">Uncharacterized protein</fullName>
    </submittedName>
</protein>
<name>A0A0F8VE40_9ZZZZ</name>
<reference evidence="1" key="1">
    <citation type="journal article" date="2015" name="Nature">
        <title>Complex archaea that bridge the gap between prokaryotes and eukaryotes.</title>
        <authorList>
            <person name="Spang A."/>
            <person name="Saw J.H."/>
            <person name="Jorgensen S.L."/>
            <person name="Zaremba-Niedzwiedzka K."/>
            <person name="Martijn J."/>
            <person name="Lind A.E."/>
            <person name="van Eijk R."/>
            <person name="Schleper C."/>
            <person name="Guy L."/>
            <person name="Ettema T.J."/>
        </authorList>
    </citation>
    <scope>NUCLEOTIDE SEQUENCE</scope>
</reference>
<sequence length="289" mass="32406">MSHATVERYLKLFAANDLASVVFHRVTSALIEALELDISRQRLDSTHLYSDMATFGRTKLMGVTIKRFLTQLKRHHGDLYEALDQDFLARYAPSQAKLFGDFTGSRSELGQTVAEDLLLLVSRFADHEQITRRDSYQAMERVLHEQCDVEEETVELKKKTGGDVMQNPSDPNAGFYNAITCNAGNDAETQPGSVTIVGNTIYGIRAQNQWTGPCYGIRITSTMTYKQQNFVIKNNIINKMHPTASNYNIEVTYAPSNWVANGNIYDANGDWKWNGTRSTSLASWQSASG</sequence>
<accession>A0A0F8VE40</accession>
<organism evidence="1">
    <name type="scientific">marine sediment metagenome</name>
    <dbReference type="NCBI Taxonomy" id="412755"/>
    <lineage>
        <taxon>unclassified sequences</taxon>
        <taxon>metagenomes</taxon>
        <taxon>ecological metagenomes</taxon>
    </lineage>
</organism>
<dbReference type="EMBL" id="LAZR01070301">
    <property type="protein sequence ID" value="KKK42778.1"/>
    <property type="molecule type" value="Genomic_DNA"/>
</dbReference>
<evidence type="ECO:0000313" key="1">
    <source>
        <dbReference type="EMBL" id="KKK42778.1"/>
    </source>
</evidence>